<keyword evidence="2" id="KW-1185">Reference proteome</keyword>
<evidence type="ECO:0000313" key="2">
    <source>
        <dbReference type="Proteomes" id="UP000253094"/>
    </source>
</evidence>
<proteinExistence type="predicted"/>
<dbReference type="PANTHER" id="PTHR37418">
    <property type="entry name" value="3-KETO-5-AMINOHEXANOATE CLEAVAGE ENZYME-RELATED"/>
    <property type="match status" value="1"/>
</dbReference>
<name>A0A367FEE8_9ACTN</name>
<dbReference type="Proteomes" id="UP000253094">
    <property type="component" value="Unassembled WGS sequence"/>
</dbReference>
<reference evidence="1 2" key="1">
    <citation type="submission" date="2018-06" db="EMBL/GenBank/DDBJ databases">
        <title>Sphaerisporangium craniellae sp. nov., isolated from a marine sponge in the South China Sea.</title>
        <authorList>
            <person name="Li L."/>
        </authorList>
    </citation>
    <scope>NUCLEOTIDE SEQUENCE [LARGE SCALE GENOMIC DNA]</scope>
    <source>
        <strain evidence="1 2">CCTCC AA 208026</strain>
    </source>
</reference>
<protein>
    <recommendedName>
        <fullName evidence="3">3-keto-5-aminohexanoate cleavage protein</fullName>
    </recommendedName>
</protein>
<dbReference type="RefSeq" id="WP_114031212.1">
    <property type="nucleotide sequence ID" value="NZ_QOIL01000014.1"/>
</dbReference>
<organism evidence="1 2">
    <name type="scientific">Sphaerisporangium album</name>
    <dbReference type="NCBI Taxonomy" id="509200"/>
    <lineage>
        <taxon>Bacteria</taxon>
        <taxon>Bacillati</taxon>
        <taxon>Actinomycetota</taxon>
        <taxon>Actinomycetes</taxon>
        <taxon>Streptosporangiales</taxon>
        <taxon>Streptosporangiaceae</taxon>
        <taxon>Sphaerisporangium</taxon>
    </lineage>
</organism>
<evidence type="ECO:0008006" key="3">
    <source>
        <dbReference type="Google" id="ProtNLM"/>
    </source>
</evidence>
<dbReference type="EMBL" id="QOIL01000014">
    <property type="protein sequence ID" value="RCG28299.1"/>
    <property type="molecule type" value="Genomic_DNA"/>
</dbReference>
<evidence type="ECO:0000313" key="1">
    <source>
        <dbReference type="EMBL" id="RCG28299.1"/>
    </source>
</evidence>
<sequence>MWLKACLNGGRAPGEHPALPLTPDELAADARAVAGQGASAVHAHPRDAAGRESLDAADIGAAVAAIRAAVPMLPTGVSTGLWITGGDVHARLRAVRRWASLPDAERPDFASCNLSEPGFQELALTLLDAGIGVEAGVWSPADADALAASGLAGRVVRVLVEIIDVPAAEAVTEAGRVLDRLDALGVVAGRLLHGEGPATWPLLEEATRRGLPGRVGLEDVLCGPSGEPVTGNAELVRLALGLSSRG</sequence>
<dbReference type="OrthoDB" id="3424160at2"/>
<comment type="caution">
    <text evidence="1">The sequence shown here is derived from an EMBL/GenBank/DDBJ whole genome shotgun (WGS) entry which is preliminary data.</text>
</comment>
<dbReference type="PANTHER" id="PTHR37418:SF1">
    <property type="entry name" value="3-KETO-5-AMINOHEXANOATE CLEAVAGE PROTEIN"/>
    <property type="match status" value="1"/>
</dbReference>
<dbReference type="Pfam" id="PF05853">
    <property type="entry name" value="BKACE"/>
    <property type="match status" value="1"/>
</dbReference>
<dbReference type="InterPro" id="IPR008567">
    <property type="entry name" value="BKACE"/>
</dbReference>
<accession>A0A367FEE8</accession>
<dbReference type="InterPro" id="IPR013785">
    <property type="entry name" value="Aldolase_TIM"/>
</dbReference>
<dbReference type="Gene3D" id="3.20.20.70">
    <property type="entry name" value="Aldolase class I"/>
    <property type="match status" value="1"/>
</dbReference>
<dbReference type="AlphaFoldDB" id="A0A367FEE8"/>
<dbReference type="GO" id="GO:0043720">
    <property type="term" value="F:3-keto-5-aminohexanoate cleavage activity"/>
    <property type="evidence" value="ECO:0007669"/>
    <property type="project" value="InterPro"/>
</dbReference>
<gene>
    <name evidence="1" type="ORF">DQ384_24575</name>
</gene>